<accession>A0A067CV25</accession>
<dbReference type="VEuPathDB" id="FungiDB:SPRG_00622"/>
<keyword evidence="2" id="KW-1185">Reference proteome</keyword>
<name>A0A067CV25_SAPPC</name>
<dbReference type="KEGG" id="spar:SPRG_00622"/>
<dbReference type="Proteomes" id="UP000030745">
    <property type="component" value="Unassembled WGS sequence"/>
</dbReference>
<organism evidence="1 2">
    <name type="scientific">Saprolegnia parasitica (strain CBS 223.65)</name>
    <dbReference type="NCBI Taxonomy" id="695850"/>
    <lineage>
        <taxon>Eukaryota</taxon>
        <taxon>Sar</taxon>
        <taxon>Stramenopiles</taxon>
        <taxon>Oomycota</taxon>
        <taxon>Saprolegniomycetes</taxon>
        <taxon>Saprolegniales</taxon>
        <taxon>Saprolegniaceae</taxon>
        <taxon>Saprolegnia</taxon>
    </lineage>
</organism>
<dbReference type="AlphaFoldDB" id="A0A067CV25"/>
<evidence type="ECO:0000313" key="1">
    <source>
        <dbReference type="EMBL" id="KDO34559.1"/>
    </source>
</evidence>
<dbReference type="GeneID" id="24123257"/>
<evidence type="ECO:0000313" key="2">
    <source>
        <dbReference type="Proteomes" id="UP000030745"/>
    </source>
</evidence>
<reference evidence="1 2" key="1">
    <citation type="journal article" date="2013" name="PLoS Genet.">
        <title>Distinctive expansion of potential virulence genes in the genome of the oomycete fish pathogen Saprolegnia parasitica.</title>
        <authorList>
            <person name="Jiang R.H."/>
            <person name="de Bruijn I."/>
            <person name="Haas B.J."/>
            <person name="Belmonte R."/>
            <person name="Lobach L."/>
            <person name="Christie J."/>
            <person name="van den Ackerveken G."/>
            <person name="Bottin A."/>
            <person name="Bulone V."/>
            <person name="Diaz-Moreno S.M."/>
            <person name="Dumas B."/>
            <person name="Fan L."/>
            <person name="Gaulin E."/>
            <person name="Govers F."/>
            <person name="Grenville-Briggs L.J."/>
            <person name="Horner N.R."/>
            <person name="Levin J.Z."/>
            <person name="Mammella M."/>
            <person name="Meijer H.J."/>
            <person name="Morris P."/>
            <person name="Nusbaum C."/>
            <person name="Oome S."/>
            <person name="Phillips A.J."/>
            <person name="van Rooyen D."/>
            <person name="Rzeszutek E."/>
            <person name="Saraiva M."/>
            <person name="Secombes C.J."/>
            <person name="Seidl M.F."/>
            <person name="Snel B."/>
            <person name="Stassen J.H."/>
            <person name="Sykes S."/>
            <person name="Tripathy S."/>
            <person name="van den Berg H."/>
            <person name="Vega-Arreguin J.C."/>
            <person name="Wawra S."/>
            <person name="Young S.K."/>
            <person name="Zeng Q."/>
            <person name="Dieguez-Uribeondo J."/>
            <person name="Russ C."/>
            <person name="Tyler B.M."/>
            <person name="van West P."/>
        </authorList>
    </citation>
    <scope>NUCLEOTIDE SEQUENCE [LARGE SCALE GENOMIC DNA]</scope>
    <source>
        <strain evidence="1 2">CBS 223.65</strain>
    </source>
</reference>
<sequence length="118" mass="13067">MRGQSRNVLAKPLPKGVQYVDADYSSGTDVEEDDADERVLSGFPPALRTLEKDTALLKKHYPSISTVVVQQTLIDTIPKCDDQHSYFASLVDASARLEALQEEALQSRRSTLRSVETS</sequence>
<dbReference type="EMBL" id="KK583190">
    <property type="protein sequence ID" value="KDO34559.1"/>
    <property type="molecule type" value="Genomic_DNA"/>
</dbReference>
<dbReference type="RefSeq" id="XP_012194236.1">
    <property type="nucleotide sequence ID" value="XM_012338846.1"/>
</dbReference>
<dbReference type="OrthoDB" id="75898at2759"/>
<proteinExistence type="predicted"/>
<protein>
    <submittedName>
        <fullName evidence="1">Uncharacterized protein</fullName>
    </submittedName>
</protein>
<gene>
    <name evidence="1" type="ORF">SPRG_00622</name>
</gene>